<accession>A0A482PVL3</accession>
<dbReference type="EMBL" id="CP038008">
    <property type="protein sequence ID" value="QBY31936.1"/>
    <property type="molecule type" value="Genomic_DNA"/>
</dbReference>
<proteinExistence type="predicted"/>
<dbReference type="Gene3D" id="2.160.20.10">
    <property type="entry name" value="Single-stranded right-handed beta-helix, Pectin lyase-like"/>
    <property type="match status" value="1"/>
</dbReference>
<dbReference type="InterPro" id="IPR024535">
    <property type="entry name" value="RHGA/B-epi-like_pectate_lyase"/>
</dbReference>
<name>A0A482PVL3_CITRO</name>
<evidence type="ECO:0000259" key="1">
    <source>
        <dbReference type="Pfam" id="PF12708"/>
    </source>
</evidence>
<dbReference type="InterPro" id="IPR011050">
    <property type="entry name" value="Pectin_lyase_fold/virulence"/>
</dbReference>
<dbReference type="InterPro" id="IPR012334">
    <property type="entry name" value="Pectin_lyas_fold"/>
</dbReference>
<sequence>MLFYKPWGQDTASDVLIDLASSEDGKGDALIAVKQPYSDTVARTQHDLNTDYVNVKDWGAKGDGVTDDTAAIDAACAALTESSFITNFRRLYFPHGTYIYNGAGIVLPNGSSLIGEDLFTTIDASANTNTGYLITLTGFRSRVDTIALKGNKDNLGMKGISSYYNSDNGGVLNCILEDFHFGLDIDKCWYSVYRNIRFRRSSSSVVLTGAHIRLGFNHPSEEVNNLEFSNVWCAEPQKHSLAIYCRIQAIKFTGGSLETIGEARVKFYTTIIPYDVLIDNCYVENDISTGGVYLIEGQSTTQSVTVKDCMLRLGSTPGSLGKTYSLLRQRLVQFSKRHIKCQQYKSLVPSLP</sequence>
<protein>
    <recommendedName>
        <fullName evidence="1">Rhamnogalacturonase A/B/Epimerase-like pectate lyase domain-containing protein</fullName>
    </recommendedName>
</protein>
<dbReference type="SUPFAM" id="SSF51126">
    <property type="entry name" value="Pectin lyase-like"/>
    <property type="match status" value="1"/>
</dbReference>
<feature type="domain" description="Rhamnogalacturonase A/B/Epimerase-like pectate lyase" evidence="1">
    <location>
        <begin position="52"/>
        <end position="137"/>
    </location>
</feature>
<reference evidence="2" key="1">
    <citation type="submission" date="2019-03" db="EMBL/GenBank/DDBJ databases">
        <title>Complete genome sequence of enteropathogenic Citrobacter rodentium strain DBS100.</title>
        <authorList>
            <person name="Popov G."/>
            <person name="Fiebig A."/>
            <person name="Shideler S."/>
            <person name="Coombes B."/>
            <person name="Savchenko A."/>
        </authorList>
    </citation>
    <scope>NUCLEOTIDE SEQUENCE</scope>
    <source>
        <strain evidence="2">DBS100</strain>
    </source>
</reference>
<evidence type="ECO:0000313" key="2">
    <source>
        <dbReference type="EMBL" id="QBY31936.1"/>
    </source>
</evidence>
<dbReference type="Pfam" id="PF12708">
    <property type="entry name" value="Pect-lyase_RHGA_epim"/>
    <property type="match status" value="1"/>
</dbReference>
<gene>
    <name evidence="2" type="ORF">E2R62_01700</name>
</gene>
<dbReference type="AlphaFoldDB" id="A0A482PVL3"/>
<organism evidence="2">
    <name type="scientific">Citrobacter rodentium</name>
    <dbReference type="NCBI Taxonomy" id="67825"/>
    <lineage>
        <taxon>Bacteria</taxon>
        <taxon>Pseudomonadati</taxon>
        <taxon>Pseudomonadota</taxon>
        <taxon>Gammaproteobacteria</taxon>
        <taxon>Enterobacterales</taxon>
        <taxon>Enterobacteriaceae</taxon>
        <taxon>Citrobacter</taxon>
    </lineage>
</organism>